<proteinExistence type="predicted"/>
<organism evidence="1 2">
    <name type="scientific">Streptomyces crystallinus</name>
    <dbReference type="NCBI Taxonomy" id="68191"/>
    <lineage>
        <taxon>Bacteria</taxon>
        <taxon>Bacillati</taxon>
        <taxon>Actinomycetota</taxon>
        <taxon>Actinomycetes</taxon>
        <taxon>Kitasatosporales</taxon>
        <taxon>Streptomycetaceae</taxon>
        <taxon>Streptomyces</taxon>
    </lineage>
</organism>
<evidence type="ECO:0000313" key="2">
    <source>
        <dbReference type="Proteomes" id="UP001500668"/>
    </source>
</evidence>
<accession>A0ABP3RWY7</accession>
<protein>
    <submittedName>
        <fullName evidence="1">Uncharacterized protein</fullName>
    </submittedName>
</protein>
<sequence length="109" mass="11897">MEEGVAAGERHLTHRGAELRGLLVIERREERGAPQNVVHEFSPCRPVQGTVLPILPDGVNSAINHTGNHKDDAPECRTVRQGADWGADSLWPGRMSVGGFRLAGCPIRR</sequence>
<dbReference type="EMBL" id="BAAACA010000037">
    <property type="protein sequence ID" value="GAA0616250.1"/>
    <property type="molecule type" value="Genomic_DNA"/>
</dbReference>
<comment type="caution">
    <text evidence="1">The sequence shown here is derived from an EMBL/GenBank/DDBJ whole genome shotgun (WGS) entry which is preliminary data.</text>
</comment>
<name>A0ABP3RWY7_9ACTN</name>
<evidence type="ECO:0000313" key="1">
    <source>
        <dbReference type="EMBL" id="GAA0616250.1"/>
    </source>
</evidence>
<keyword evidence="2" id="KW-1185">Reference proteome</keyword>
<gene>
    <name evidence="1" type="ORF">GCM10010394_52960</name>
</gene>
<reference evidence="2" key="1">
    <citation type="journal article" date="2019" name="Int. J. Syst. Evol. Microbiol.">
        <title>The Global Catalogue of Microorganisms (GCM) 10K type strain sequencing project: providing services to taxonomists for standard genome sequencing and annotation.</title>
        <authorList>
            <consortium name="The Broad Institute Genomics Platform"/>
            <consortium name="The Broad Institute Genome Sequencing Center for Infectious Disease"/>
            <person name="Wu L."/>
            <person name="Ma J."/>
        </authorList>
    </citation>
    <scope>NUCLEOTIDE SEQUENCE [LARGE SCALE GENOMIC DNA]</scope>
    <source>
        <strain evidence="2">JCM 5067</strain>
    </source>
</reference>
<dbReference type="Proteomes" id="UP001500668">
    <property type="component" value="Unassembled WGS sequence"/>
</dbReference>